<feature type="active site" description="Proton acceptor" evidence="4">
    <location>
        <position position="239"/>
    </location>
</feature>
<evidence type="ECO:0000313" key="7">
    <source>
        <dbReference type="Proteomes" id="UP000264006"/>
    </source>
</evidence>
<dbReference type="GO" id="GO:0009086">
    <property type="term" value="P:methionine biosynthetic process"/>
    <property type="evidence" value="ECO:0007669"/>
    <property type="project" value="UniProtKB-UniRule"/>
</dbReference>
<protein>
    <recommendedName>
        <fullName evidence="4">Homoserine O-succinyltransferase</fullName>
        <shortName evidence="4">HST</shortName>
        <ecNumber evidence="4">2.3.1.46</ecNumber>
    </recommendedName>
    <alternativeName>
        <fullName evidence="4">Homoserine transsuccinylase</fullName>
        <shortName evidence="4">HTS</shortName>
    </alternativeName>
</protein>
<sequence length="355" mass="39541">MPIVAHSGLPTFRTLAEAGQPVLSAQDALTQDIRELHIGLLNMMPDAALKVTEQQFIRLVGGSNAIVQLYVHPFTVPGLERSAEARAWIEEYYEPFDKLREEGLDALIVTGANVSNPDLADEPFWEPLGEVMAWADEHVTSTLCSCLATHAMVQQRYGVRRRRLLNKRWGVFPHRVVDDTHPLLLDTNSRFDVPHSRWNAVSSRELREAGVRVLIESLDGDFHMGTSADGIRTVYLQGHPEYDRVSLLKEFKREVDLYLAGEVVGAPPLPDHYLTPGAARFAWDHVDRAGRAVEAGHPVPAFPEAALSGELDNTWTDTGKAIFNNWLGLVYRLTDHERGVPFMSGVDPDDPLASL</sequence>
<feature type="site" description="Important for acyl-CoA specificity" evidence="4">
    <location>
        <position position="113"/>
    </location>
</feature>
<feature type="active site" description="Acyl-thioester intermediate" evidence="4 5">
    <location>
        <position position="146"/>
    </location>
</feature>
<keyword evidence="2 4" id="KW-0808">Transferase</keyword>
<dbReference type="RefSeq" id="WP_114591844.1">
    <property type="nucleotide sequence ID" value="NZ_CP031165.1"/>
</dbReference>
<name>A0A346XYP3_9ACTN</name>
<dbReference type="EMBL" id="CP031165">
    <property type="protein sequence ID" value="AXV07340.1"/>
    <property type="molecule type" value="Genomic_DNA"/>
</dbReference>
<dbReference type="Gene3D" id="3.40.50.880">
    <property type="match status" value="1"/>
</dbReference>
<keyword evidence="3 4" id="KW-0012">Acyltransferase</keyword>
<dbReference type="HAMAP" id="MF_00295">
    <property type="entry name" value="MetA_acyltransf"/>
    <property type="match status" value="1"/>
</dbReference>
<comment type="function">
    <text evidence="4">Transfers a succinyl group from succinyl-CoA to L-homoserine, forming succinyl-L-homoserine.</text>
</comment>
<evidence type="ECO:0000256" key="3">
    <source>
        <dbReference type="ARBA" id="ARBA00023315"/>
    </source>
</evidence>
<comment type="similarity">
    <text evidence="4">Belongs to the MetA family.</text>
</comment>
<dbReference type="PANTHER" id="PTHR20919">
    <property type="entry name" value="HOMOSERINE O-SUCCINYLTRANSFERASE"/>
    <property type="match status" value="1"/>
</dbReference>
<evidence type="ECO:0000256" key="2">
    <source>
        <dbReference type="ARBA" id="ARBA00022679"/>
    </source>
</evidence>
<dbReference type="Pfam" id="PF04204">
    <property type="entry name" value="HTS"/>
    <property type="match status" value="1"/>
</dbReference>
<dbReference type="InterPro" id="IPR029062">
    <property type="entry name" value="Class_I_gatase-like"/>
</dbReference>
<dbReference type="GO" id="GO:0005737">
    <property type="term" value="C:cytoplasm"/>
    <property type="evidence" value="ECO:0007669"/>
    <property type="project" value="UniProtKB-SubCell"/>
</dbReference>
<comment type="catalytic activity">
    <reaction evidence="4">
        <text>L-homoserine + succinyl-CoA = O-succinyl-L-homoserine + CoA</text>
        <dbReference type="Rhea" id="RHEA:22008"/>
        <dbReference type="ChEBI" id="CHEBI:57287"/>
        <dbReference type="ChEBI" id="CHEBI:57292"/>
        <dbReference type="ChEBI" id="CHEBI:57476"/>
        <dbReference type="ChEBI" id="CHEBI:57661"/>
        <dbReference type="EC" id="2.3.1.46"/>
    </reaction>
</comment>
<evidence type="ECO:0000256" key="4">
    <source>
        <dbReference type="HAMAP-Rule" id="MF_00295"/>
    </source>
</evidence>
<feature type="binding site" evidence="4">
    <location>
        <position position="196"/>
    </location>
    <ligand>
        <name>substrate</name>
    </ligand>
</feature>
<dbReference type="AlphaFoldDB" id="A0A346XYP3"/>
<feature type="binding site" evidence="4">
    <location>
        <position position="253"/>
    </location>
    <ligand>
        <name>substrate</name>
    </ligand>
</feature>
<dbReference type="Proteomes" id="UP000264006">
    <property type="component" value="Chromosome"/>
</dbReference>
<keyword evidence="1 4" id="KW-0028">Amino-acid biosynthesis</keyword>
<dbReference type="EC" id="2.3.1.46" evidence="4"/>
<dbReference type="NCBIfam" id="NF003776">
    <property type="entry name" value="PRK05368.1-3"/>
    <property type="match status" value="1"/>
</dbReference>
<comment type="caution">
    <text evidence="4">Lacks conserved residue(s) required for the propagation of feature annotation.</text>
</comment>
<keyword evidence="4" id="KW-0486">Methionine biosynthesis</keyword>
<dbReference type="GO" id="GO:0004414">
    <property type="term" value="F:homoserine O-acetyltransferase activity"/>
    <property type="evidence" value="ECO:0007669"/>
    <property type="project" value="UniProtKB-UniRule"/>
</dbReference>
<dbReference type="PANTHER" id="PTHR20919:SF0">
    <property type="entry name" value="HOMOSERINE O-SUCCINYLTRANSFERASE"/>
    <property type="match status" value="1"/>
</dbReference>
<feature type="active site" evidence="4">
    <location>
        <position position="241"/>
    </location>
</feature>
<proteinExistence type="inferred from homology"/>
<dbReference type="SUPFAM" id="SSF52317">
    <property type="entry name" value="Class I glutamine amidotransferase-like"/>
    <property type="match status" value="1"/>
</dbReference>
<feature type="site" description="Important for substrate specificity" evidence="4">
    <location>
        <position position="196"/>
    </location>
</feature>
<dbReference type="GO" id="GO:0008899">
    <property type="term" value="F:homoserine O-succinyltransferase activity"/>
    <property type="evidence" value="ECO:0007669"/>
    <property type="project" value="UniProtKB-EC"/>
</dbReference>
<keyword evidence="7" id="KW-1185">Reference proteome</keyword>
<feature type="binding site" evidence="4">
    <location>
        <position position="167"/>
    </location>
    <ligand>
        <name>substrate</name>
    </ligand>
</feature>
<evidence type="ECO:0000313" key="6">
    <source>
        <dbReference type="EMBL" id="AXV07340.1"/>
    </source>
</evidence>
<dbReference type="PIRSF" id="PIRSF000450">
    <property type="entry name" value="H_ser_succinyltr"/>
    <property type="match status" value="1"/>
</dbReference>
<comment type="pathway">
    <text evidence="4">Amino-acid biosynthesis; L-methionine biosynthesis via de novo pathway; O-succinyl-L-homoserine from L-homoserine: step 1/1.</text>
</comment>
<dbReference type="OrthoDB" id="9772423at2"/>
<dbReference type="InterPro" id="IPR033752">
    <property type="entry name" value="MetA_family"/>
</dbReference>
<feature type="site" description="Important for acyl-CoA specificity" evidence="4">
    <location>
        <position position="147"/>
    </location>
</feature>
<comment type="subcellular location">
    <subcellularLocation>
        <location evidence="4">Cytoplasm</location>
    </subcellularLocation>
</comment>
<reference evidence="6 7" key="1">
    <citation type="submission" date="2018-09" db="EMBL/GenBank/DDBJ databases">
        <title>Complete genome sequence of Euzebya sp. DY32-46 isolated from seawater of Pacific Ocean.</title>
        <authorList>
            <person name="Xu L."/>
            <person name="Wu Y.-H."/>
            <person name="Xu X.-W."/>
        </authorList>
    </citation>
    <scope>NUCLEOTIDE SEQUENCE [LARGE SCALE GENOMIC DNA]</scope>
    <source>
        <strain evidence="6 7">DY32-46</strain>
    </source>
</reference>
<keyword evidence="4" id="KW-0963">Cytoplasm</keyword>
<gene>
    <name evidence="4" type="primary">metAS</name>
    <name evidence="6" type="ORF">DVS28_a2661</name>
</gene>
<accession>A0A346XYP3</accession>
<evidence type="ECO:0000256" key="5">
    <source>
        <dbReference type="PIRSR" id="PIRSR000450-1"/>
    </source>
</evidence>
<dbReference type="UniPathway" id="UPA00051">
    <property type="reaction ID" value="UER00075"/>
</dbReference>
<dbReference type="KEGG" id="euz:DVS28_a2661"/>
<organism evidence="6 7">
    <name type="scientific">Euzebya pacifica</name>
    <dbReference type="NCBI Taxonomy" id="1608957"/>
    <lineage>
        <taxon>Bacteria</taxon>
        <taxon>Bacillati</taxon>
        <taxon>Actinomycetota</taxon>
        <taxon>Nitriliruptoria</taxon>
        <taxon>Euzebyales</taxon>
    </lineage>
</organism>
<evidence type="ECO:0000256" key="1">
    <source>
        <dbReference type="ARBA" id="ARBA00022605"/>
    </source>
</evidence>